<gene>
    <name evidence="1" type="ORF">F4820DRAFT_408761</name>
</gene>
<dbReference type="Proteomes" id="UP001497700">
    <property type="component" value="Unassembled WGS sequence"/>
</dbReference>
<organism evidence="1 2">
    <name type="scientific">Hypoxylon rubiginosum</name>
    <dbReference type="NCBI Taxonomy" id="110542"/>
    <lineage>
        <taxon>Eukaryota</taxon>
        <taxon>Fungi</taxon>
        <taxon>Dikarya</taxon>
        <taxon>Ascomycota</taxon>
        <taxon>Pezizomycotina</taxon>
        <taxon>Sordariomycetes</taxon>
        <taxon>Xylariomycetidae</taxon>
        <taxon>Xylariales</taxon>
        <taxon>Hypoxylaceae</taxon>
        <taxon>Hypoxylon</taxon>
    </lineage>
</organism>
<protein>
    <submittedName>
        <fullName evidence="1">Uncharacterized protein</fullName>
    </submittedName>
</protein>
<keyword evidence="2" id="KW-1185">Reference proteome</keyword>
<dbReference type="EMBL" id="MU393435">
    <property type="protein sequence ID" value="KAI4868802.1"/>
    <property type="molecule type" value="Genomic_DNA"/>
</dbReference>
<reference evidence="1 2" key="1">
    <citation type="journal article" date="2022" name="New Phytol.">
        <title>Ecological generalism drives hyperdiversity of secondary metabolite gene clusters in xylarialean endophytes.</title>
        <authorList>
            <person name="Franco M.E.E."/>
            <person name="Wisecaver J.H."/>
            <person name="Arnold A.E."/>
            <person name="Ju Y.M."/>
            <person name="Slot J.C."/>
            <person name="Ahrendt S."/>
            <person name="Moore L.P."/>
            <person name="Eastman K.E."/>
            <person name="Scott K."/>
            <person name="Konkel Z."/>
            <person name="Mondo S.J."/>
            <person name="Kuo A."/>
            <person name="Hayes R.D."/>
            <person name="Haridas S."/>
            <person name="Andreopoulos B."/>
            <person name="Riley R."/>
            <person name="LaButti K."/>
            <person name="Pangilinan J."/>
            <person name="Lipzen A."/>
            <person name="Amirebrahimi M."/>
            <person name="Yan J."/>
            <person name="Adam C."/>
            <person name="Keymanesh K."/>
            <person name="Ng V."/>
            <person name="Louie K."/>
            <person name="Northen T."/>
            <person name="Drula E."/>
            <person name="Henrissat B."/>
            <person name="Hsieh H.M."/>
            <person name="Youens-Clark K."/>
            <person name="Lutzoni F."/>
            <person name="Miadlikowska J."/>
            <person name="Eastwood D.C."/>
            <person name="Hamelin R.C."/>
            <person name="Grigoriev I.V."/>
            <person name="U'Ren J.M."/>
        </authorList>
    </citation>
    <scope>NUCLEOTIDE SEQUENCE [LARGE SCALE GENOMIC DNA]</scope>
    <source>
        <strain evidence="1 2">CBS 119005</strain>
    </source>
</reference>
<evidence type="ECO:0000313" key="2">
    <source>
        <dbReference type="Proteomes" id="UP001497700"/>
    </source>
</evidence>
<accession>A0ACB9ZBU9</accession>
<proteinExistence type="predicted"/>
<sequence>MGYFRSKPYNTIMISVLVWLIWTLGYLTKFELSFTKLSFCITVSMLILQEVLCGYLGTYLPRNTVLSWDKI</sequence>
<evidence type="ECO:0000313" key="1">
    <source>
        <dbReference type="EMBL" id="KAI4868802.1"/>
    </source>
</evidence>
<name>A0ACB9ZBU9_9PEZI</name>
<comment type="caution">
    <text evidence="1">The sequence shown here is derived from an EMBL/GenBank/DDBJ whole genome shotgun (WGS) entry which is preliminary data.</text>
</comment>